<dbReference type="AlphaFoldDB" id="A0A0F8YTS2"/>
<dbReference type="EMBL" id="LAZR01067545">
    <property type="protein sequence ID" value="KKK51366.1"/>
    <property type="molecule type" value="Genomic_DNA"/>
</dbReference>
<name>A0A0F8YTS2_9ZZZZ</name>
<proteinExistence type="predicted"/>
<dbReference type="SUPFAM" id="SSF52091">
    <property type="entry name" value="SpoIIaa-like"/>
    <property type="match status" value="1"/>
</dbReference>
<dbReference type="Gene3D" id="3.30.750.24">
    <property type="entry name" value="STAS domain"/>
    <property type="match status" value="1"/>
</dbReference>
<protein>
    <recommendedName>
        <fullName evidence="2">STAS domain-containing protein</fullName>
    </recommendedName>
</protein>
<sequence length="213" mass="24393">NPSLREKAKYYAKELRNAYPVFLAGRLFGPNATVRRGIRDLQRRIHAELGCPTLVERFKSVLAVGAALWTGLTLKLDLFQHPKLVRTTYRLPSKSWSTFHLWEEIPHKISIPELSIQVDLQHAKKQVWLRLEGVLSAANVEGLAQRIQDCLAVSKSRLVLDLNKLRWDKVDGLRLLLEKLSGYRSHIRLVLPKLSAAHPELILLATMFHHYKG</sequence>
<organism evidence="1">
    <name type="scientific">marine sediment metagenome</name>
    <dbReference type="NCBI Taxonomy" id="412755"/>
    <lineage>
        <taxon>unclassified sequences</taxon>
        <taxon>metagenomes</taxon>
        <taxon>ecological metagenomes</taxon>
    </lineage>
</organism>
<feature type="non-terminal residue" evidence="1">
    <location>
        <position position="1"/>
    </location>
</feature>
<comment type="caution">
    <text evidence="1">The sequence shown here is derived from an EMBL/GenBank/DDBJ whole genome shotgun (WGS) entry which is preliminary data.</text>
</comment>
<accession>A0A0F8YTS2</accession>
<dbReference type="InterPro" id="IPR036513">
    <property type="entry name" value="STAS_dom_sf"/>
</dbReference>
<evidence type="ECO:0000313" key="1">
    <source>
        <dbReference type="EMBL" id="KKK51366.1"/>
    </source>
</evidence>
<reference evidence="1" key="1">
    <citation type="journal article" date="2015" name="Nature">
        <title>Complex archaea that bridge the gap between prokaryotes and eukaryotes.</title>
        <authorList>
            <person name="Spang A."/>
            <person name="Saw J.H."/>
            <person name="Jorgensen S.L."/>
            <person name="Zaremba-Niedzwiedzka K."/>
            <person name="Martijn J."/>
            <person name="Lind A.E."/>
            <person name="van Eijk R."/>
            <person name="Schleper C."/>
            <person name="Guy L."/>
            <person name="Ettema T.J."/>
        </authorList>
    </citation>
    <scope>NUCLEOTIDE SEQUENCE</scope>
</reference>
<evidence type="ECO:0008006" key="2">
    <source>
        <dbReference type="Google" id="ProtNLM"/>
    </source>
</evidence>
<gene>
    <name evidence="1" type="ORF">LCGC14_3115670</name>
</gene>